<keyword evidence="2" id="KW-1185">Reference proteome</keyword>
<comment type="caution">
    <text evidence="1">The sequence shown here is derived from an EMBL/GenBank/DDBJ whole genome shotgun (WGS) entry which is preliminary data.</text>
</comment>
<dbReference type="AlphaFoldDB" id="A0A135LEQ8"/>
<gene>
    <name evidence="1" type="ORF">PGRI_013160</name>
</gene>
<evidence type="ECO:0000313" key="1">
    <source>
        <dbReference type="EMBL" id="KXG47446.1"/>
    </source>
</evidence>
<proteinExistence type="predicted"/>
<dbReference type="OrthoDB" id="428260at2759"/>
<name>A0A135LEQ8_PENPA</name>
<dbReference type="GeneID" id="63704329"/>
<dbReference type="RefSeq" id="XP_040645982.1">
    <property type="nucleotide sequence ID" value="XM_040789029.1"/>
</dbReference>
<organism evidence="1 2">
    <name type="scientific">Penicillium patulum</name>
    <name type="common">Penicillium griseofulvum</name>
    <dbReference type="NCBI Taxonomy" id="5078"/>
    <lineage>
        <taxon>Eukaryota</taxon>
        <taxon>Fungi</taxon>
        <taxon>Dikarya</taxon>
        <taxon>Ascomycota</taxon>
        <taxon>Pezizomycotina</taxon>
        <taxon>Eurotiomycetes</taxon>
        <taxon>Eurotiomycetidae</taxon>
        <taxon>Eurotiales</taxon>
        <taxon>Aspergillaceae</taxon>
        <taxon>Penicillium</taxon>
    </lineage>
</organism>
<dbReference type="Proteomes" id="UP000070168">
    <property type="component" value="Unassembled WGS sequence"/>
</dbReference>
<reference evidence="1 2" key="1">
    <citation type="journal article" date="2016" name="BMC Genomics">
        <title>Genome sequencing and secondary metabolism of the postharvest pathogen Penicillium griseofulvum.</title>
        <authorList>
            <person name="Banani H."/>
            <person name="Marcet-Houben M."/>
            <person name="Ballester A.R."/>
            <person name="Abbruscato P."/>
            <person name="Gonzalez-Candelas L."/>
            <person name="Gabaldon T."/>
            <person name="Spadaro D."/>
        </authorList>
    </citation>
    <scope>NUCLEOTIDE SEQUENCE [LARGE SCALE GENOMIC DNA]</scope>
    <source>
        <strain evidence="1 2">PG3</strain>
    </source>
</reference>
<dbReference type="STRING" id="5078.A0A135LEQ8"/>
<sequence length="185" mass="21062">MPELDKHWSSSAGVKNTETVKSLNPMPAGGFASYTADTNGCLEWYVHAIEAHPSQVPYRDLIPRIREFVAQLRRQDNQTELNRVAYIMAHKDLHFAHTIGPWPEVEPPASISMEHEVVLTRMERLFEQTCHEKGPENILERTRLNAKRDMMQTAVNHIQAIVKVSQGRVAHWRAVAEATLEGFQA</sequence>
<protein>
    <submittedName>
        <fullName evidence="1">Uncharacterized protein</fullName>
    </submittedName>
</protein>
<dbReference type="EMBL" id="LHQR01000065">
    <property type="protein sequence ID" value="KXG47446.1"/>
    <property type="molecule type" value="Genomic_DNA"/>
</dbReference>
<evidence type="ECO:0000313" key="2">
    <source>
        <dbReference type="Proteomes" id="UP000070168"/>
    </source>
</evidence>
<accession>A0A135LEQ8</accession>